<accession>A0A915JEW7</accession>
<dbReference type="AlphaFoldDB" id="A0A915JEW7"/>
<keyword evidence="1" id="KW-1185">Reference proteome</keyword>
<evidence type="ECO:0000313" key="2">
    <source>
        <dbReference type="WBParaSite" id="nRc.2.0.1.t25026-RA"/>
    </source>
</evidence>
<evidence type="ECO:0000313" key="1">
    <source>
        <dbReference type="Proteomes" id="UP000887565"/>
    </source>
</evidence>
<protein>
    <submittedName>
        <fullName evidence="2">Uncharacterized protein</fullName>
    </submittedName>
</protein>
<organism evidence="1 2">
    <name type="scientific">Romanomermis culicivorax</name>
    <name type="common">Nematode worm</name>
    <dbReference type="NCBI Taxonomy" id="13658"/>
    <lineage>
        <taxon>Eukaryota</taxon>
        <taxon>Metazoa</taxon>
        <taxon>Ecdysozoa</taxon>
        <taxon>Nematoda</taxon>
        <taxon>Enoplea</taxon>
        <taxon>Dorylaimia</taxon>
        <taxon>Mermithida</taxon>
        <taxon>Mermithoidea</taxon>
        <taxon>Mermithidae</taxon>
        <taxon>Romanomermis</taxon>
    </lineage>
</organism>
<reference evidence="2" key="1">
    <citation type="submission" date="2022-11" db="UniProtKB">
        <authorList>
            <consortium name="WormBaseParasite"/>
        </authorList>
    </citation>
    <scope>IDENTIFICATION</scope>
</reference>
<dbReference type="Proteomes" id="UP000887565">
    <property type="component" value="Unplaced"/>
</dbReference>
<name>A0A915JEW7_ROMCU</name>
<sequence>MSNNRTRLFLPASRQMSKASWPVSPTAAGALTPGQSALCIESTSNETKIDPKIDISAKNEARVIEDLSFQEAIEFFDATVKYYVAFWGYTDFTDICEKFKDFDTLEYHRPSNSGLTIDPILGKYCRKISGPNFEPIRPPFLSTPKSHA</sequence>
<proteinExistence type="predicted"/>
<dbReference type="WBParaSite" id="nRc.2.0.1.t25026-RA">
    <property type="protein sequence ID" value="nRc.2.0.1.t25026-RA"/>
    <property type="gene ID" value="nRc.2.0.1.g25026"/>
</dbReference>